<accession>A0A445MTL9</accession>
<proteinExistence type="predicted"/>
<gene>
    <name evidence="1" type="ORF">PITCH_A1520007</name>
</gene>
<name>A0A445MTL9_9BACT</name>
<dbReference type="EMBL" id="OJIN01000060">
    <property type="protein sequence ID" value="SPD72749.1"/>
    <property type="molecule type" value="Genomic_DNA"/>
</dbReference>
<organism evidence="1">
    <name type="scientific">uncultured Desulfobacterium sp</name>
    <dbReference type="NCBI Taxonomy" id="201089"/>
    <lineage>
        <taxon>Bacteria</taxon>
        <taxon>Pseudomonadati</taxon>
        <taxon>Thermodesulfobacteriota</taxon>
        <taxon>Desulfobacteria</taxon>
        <taxon>Desulfobacterales</taxon>
        <taxon>Desulfobacteriaceae</taxon>
        <taxon>Desulfobacterium</taxon>
        <taxon>environmental samples</taxon>
    </lineage>
</organism>
<dbReference type="AlphaFoldDB" id="A0A445MTL9"/>
<sequence length="58" mass="6486">MNATLKTIPTEKSKMILKILMDAVAETLEKKRRLGQYAVMWDGKKPVQKGADAPTPKD</sequence>
<evidence type="ECO:0000313" key="1">
    <source>
        <dbReference type="EMBL" id="SPD72749.1"/>
    </source>
</evidence>
<protein>
    <submittedName>
        <fullName evidence="1">Uncharacterized protein</fullName>
    </submittedName>
</protein>
<reference evidence="1" key="1">
    <citation type="submission" date="2018-01" db="EMBL/GenBank/DDBJ databases">
        <authorList>
            <person name="Regsiter A."/>
            <person name="William W."/>
        </authorList>
    </citation>
    <scope>NUCLEOTIDE SEQUENCE</scope>
    <source>
        <strain evidence="1">TRIP AH-1</strain>
    </source>
</reference>